<protein>
    <recommendedName>
        <fullName evidence="4">DUF4142 domain-containing protein</fullName>
    </recommendedName>
</protein>
<dbReference type="InterPro" id="IPR009078">
    <property type="entry name" value="Ferritin-like_SF"/>
</dbReference>
<dbReference type="Gene3D" id="1.20.1260.10">
    <property type="match status" value="1"/>
</dbReference>
<dbReference type="RefSeq" id="WP_247344291.1">
    <property type="nucleotide sequence ID" value="NZ_CP095550.1"/>
</dbReference>
<evidence type="ECO:0008006" key="4">
    <source>
        <dbReference type="Google" id="ProtNLM"/>
    </source>
</evidence>
<sequence>MKPRMICTVLFLFIMVFSPTHTTGNESVKYGARDALKDSNISLAEALSYALEDKYLKQANFDYSIEKYGSIRPFVQMKIEDQHLISTLLPLFKKYNIDLPKDRARHYIKKDTESLYQAFQIQIVREKNAIKMYKKFLSIREFPKDILDTFQEQLIVSQKHLEALEQNVIKYK</sequence>
<name>A0ABW5BZ06_9BACI</name>
<dbReference type="SUPFAM" id="SSF47240">
    <property type="entry name" value="Ferritin-like"/>
    <property type="match status" value="1"/>
</dbReference>
<evidence type="ECO:0000256" key="1">
    <source>
        <dbReference type="SAM" id="SignalP"/>
    </source>
</evidence>
<feature type="signal peptide" evidence="1">
    <location>
        <begin position="1"/>
        <end position="22"/>
    </location>
</feature>
<keyword evidence="1" id="KW-0732">Signal</keyword>
<comment type="caution">
    <text evidence="2">The sequence shown here is derived from an EMBL/GenBank/DDBJ whole genome shotgun (WGS) entry which is preliminary data.</text>
</comment>
<keyword evidence="3" id="KW-1185">Reference proteome</keyword>
<proteinExistence type="predicted"/>
<dbReference type="EMBL" id="JBHUIK010000002">
    <property type="protein sequence ID" value="MFD2214091.1"/>
    <property type="molecule type" value="Genomic_DNA"/>
</dbReference>
<organism evidence="2 3">
    <name type="scientific">Metabacillus endolithicus</name>
    <dbReference type="NCBI Taxonomy" id="1535204"/>
    <lineage>
        <taxon>Bacteria</taxon>
        <taxon>Bacillati</taxon>
        <taxon>Bacillota</taxon>
        <taxon>Bacilli</taxon>
        <taxon>Bacillales</taxon>
        <taxon>Bacillaceae</taxon>
        <taxon>Metabacillus</taxon>
    </lineage>
</organism>
<feature type="chain" id="PRO_5046087319" description="DUF4142 domain-containing protein" evidence="1">
    <location>
        <begin position="23"/>
        <end position="172"/>
    </location>
</feature>
<dbReference type="InterPro" id="IPR012347">
    <property type="entry name" value="Ferritin-like"/>
</dbReference>
<gene>
    <name evidence="2" type="ORF">ACFSKK_10400</name>
</gene>
<evidence type="ECO:0000313" key="3">
    <source>
        <dbReference type="Proteomes" id="UP001597318"/>
    </source>
</evidence>
<dbReference type="Proteomes" id="UP001597318">
    <property type="component" value="Unassembled WGS sequence"/>
</dbReference>
<evidence type="ECO:0000313" key="2">
    <source>
        <dbReference type="EMBL" id="MFD2214091.1"/>
    </source>
</evidence>
<reference evidence="3" key="1">
    <citation type="journal article" date="2019" name="Int. J. Syst. Evol. Microbiol.">
        <title>The Global Catalogue of Microorganisms (GCM) 10K type strain sequencing project: providing services to taxonomists for standard genome sequencing and annotation.</title>
        <authorList>
            <consortium name="The Broad Institute Genomics Platform"/>
            <consortium name="The Broad Institute Genome Sequencing Center for Infectious Disease"/>
            <person name="Wu L."/>
            <person name="Ma J."/>
        </authorList>
    </citation>
    <scope>NUCLEOTIDE SEQUENCE [LARGE SCALE GENOMIC DNA]</scope>
    <source>
        <strain evidence="3">CGMCC 1.15474</strain>
    </source>
</reference>
<accession>A0ABW5BZ06</accession>